<dbReference type="Proteomes" id="UP000295075">
    <property type="component" value="Unassembled WGS sequence"/>
</dbReference>
<keyword evidence="1" id="KW-1133">Transmembrane helix</keyword>
<keyword evidence="3" id="KW-1185">Reference proteome</keyword>
<keyword evidence="1" id="KW-0472">Membrane</keyword>
<proteinExistence type="predicted"/>
<gene>
    <name evidence="2" type="ORF">E1261_44250</name>
</gene>
<evidence type="ECO:0000256" key="1">
    <source>
        <dbReference type="SAM" id="Phobius"/>
    </source>
</evidence>
<feature type="transmembrane region" description="Helical" evidence="1">
    <location>
        <begin position="32"/>
        <end position="50"/>
    </location>
</feature>
<evidence type="ECO:0000313" key="3">
    <source>
        <dbReference type="Proteomes" id="UP000295075"/>
    </source>
</evidence>
<keyword evidence="1" id="KW-0812">Transmembrane</keyword>
<sequence length="59" mass="6831">MGEASAAVWADEYRRVSRVEFTRRETPYRREMVVLQFSGAILIFLNAFVVPDRCGCSWS</sequence>
<dbReference type="EMBL" id="SMKA01000479">
    <property type="protein sequence ID" value="TDC14102.1"/>
    <property type="molecule type" value="Genomic_DNA"/>
</dbReference>
<dbReference type="AlphaFoldDB" id="A0A4R4P2C7"/>
<accession>A0A4R4P2C7</accession>
<evidence type="ECO:0000313" key="2">
    <source>
        <dbReference type="EMBL" id="TDC14102.1"/>
    </source>
</evidence>
<comment type="caution">
    <text evidence="2">The sequence shown here is derived from an EMBL/GenBank/DDBJ whole genome shotgun (WGS) entry which is preliminary data.</text>
</comment>
<name>A0A4R4P2C7_9ACTN</name>
<reference evidence="2 3" key="1">
    <citation type="submission" date="2019-03" db="EMBL/GenBank/DDBJ databases">
        <title>Draft genome sequences of novel Actinobacteria.</title>
        <authorList>
            <person name="Sahin N."/>
            <person name="Ay H."/>
            <person name="Saygin H."/>
        </authorList>
    </citation>
    <scope>NUCLEOTIDE SEQUENCE [LARGE SCALE GENOMIC DNA]</scope>
    <source>
        <strain evidence="2 3">JCM 30547</strain>
    </source>
</reference>
<protein>
    <submittedName>
        <fullName evidence="2">Uncharacterized protein</fullName>
    </submittedName>
</protein>
<organism evidence="2 3">
    <name type="scientific">Kribbella albertanoniae</name>
    <dbReference type="NCBI Taxonomy" id="1266829"/>
    <lineage>
        <taxon>Bacteria</taxon>
        <taxon>Bacillati</taxon>
        <taxon>Actinomycetota</taxon>
        <taxon>Actinomycetes</taxon>
        <taxon>Propionibacteriales</taxon>
        <taxon>Kribbellaceae</taxon>
        <taxon>Kribbella</taxon>
    </lineage>
</organism>